<dbReference type="GO" id="GO:0005840">
    <property type="term" value="C:ribosome"/>
    <property type="evidence" value="ECO:0007669"/>
    <property type="project" value="UniProtKB-KW"/>
</dbReference>
<dbReference type="InterPro" id="IPR004242">
    <property type="entry name" value="Transposase_21"/>
</dbReference>
<name>A0ABQ8L493_LABRO</name>
<protein>
    <submittedName>
        <fullName evidence="1">50S ribosomal protein L28</fullName>
    </submittedName>
</protein>
<reference evidence="1 2" key="1">
    <citation type="submission" date="2022-01" db="EMBL/GenBank/DDBJ databases">
        <title>A high-quality chromosome-level genome assembly of rohu carp, Labeo rohita.</title>
        <authorList>
            <person name="Arick M.A. II"/>
            <person name="Hsu C.-Y."/>
            <person name="Magbanua Z."/>
            <person name="Pechanova O."/>
            <person name="Grover C."/>
            <person name="Miller E."/>
            <person name="Thrash A."/>
            <person name="Ezzel L."/>
            <person name="Alam S."/>
            <person name="Benzie J."/>
            <person name="Hamilton M."/>
            <person name="Karsi A."/>
            <person name="Lawrence M.L."/>
            <person name="Peterson D.G."/>
        </authorList>
    </citation>
    <scope>NUCLEOTIDE SEQUENCE [LARGE SCALE GENOMIC DNA]</scope>
    <source>
        <strain evidence="2">BAU-BD-2019</strain>
        <tissue evidence="1">Blood</tissue>
    </source>
</reference>
<keyword evidence="1" id="KW-0689">Ribosomal protein</keyword>
<dbReference type="EMBL" id="JACTAM010002305">
    <property type="protein sequence ID" value="KAI2645225.1"/>
    <property type="molecule type" value="Genomic_DNA"/>
</dbReference>
<comment type="caution">
    <text evidence="1">The sequence shown here is derived from an EMBL/GenBank/DDBJ whole genome shotgun (WGS) entry which is preliminary data.</text>
</comment>
<evidence type="ECO:0000313" key="1">
    <source>
        <dbReference type="EMBL" id="KAI2645225.1"/>
    </source>
</evidence>
<organism evidence="1 2">
    <name type="scientific">Labeo rohita</name>
    <name type="common">Indian major carp</name>
    <name type="synonym">Cyprinus rohita</name>
    <dbReference type="NCBI Taxonomy" id="84645"/>
    <lineage>
        <taxon>Eukaryota</taxon>
        <taxon>Metazoa</taxon>
        <taxon>Chordata</taxon>
        <taxon>Craniata</taxon>
        <taxon>Vertebrata</taxon>
        <taxon>Euteleostomi</taxon>
        <taxon>Actinopterygii</taxon>
        <taxon>Neopterygii</taxon>
        <taxon>Teleostei</taxon>
        <taxon>Ostariophysi</taxon>
        <taxon>Cypriniformes</taxon>
        <taxon>Cyprinidae</taxon>
        <taxon>Labeoninae</taxon>
        <taxon>Labeonini</taxon>
        <taxon>Labeo</taxon>
    </lineage>
</organism>
<keyword evidence="1" id="KW-0687">Ribonucleoprotein</keyword>
<sequence>MSTGPDHVHCVQCNITYDKASRLTSSFFIYLSVEDQIKNLLKIPGIADELVQRQTETPPSVSDICDGFLYQKALSGSDTPPRTLTLTFSCDGVPVFKKSPCSIWPLLCTINELPLKMRQDNVLLCGLWFGDEKPHMRTFLKPFVDECVELEDSGFTWENDKGVSINTKVIPLVLMSDSVARPLIQNFKQFNGKYGCSYCLHKGKLVEKGRGSTSSSAIRNKLMNL</sequence>
<proteinExistence type="predicted"/>
<dbReference type="Proteomes" id="UP000830375">
    <property type="component" value="Unassembled WGS sequence"/>
</dbReference>
<gene>
    <name evidence="1" type="ORF">H4Q32_028353</name>
</gene>
<keyword evidence="2" id="KW-1185">Reference proteome</keyword>
<dbReference type="Pfam" id="PF02992">
    <property type="entry name" value="Transposase_21"/>
    <property type="match status" value="1"/>
</dbReference>
<dbReference type="PANTHER" id="PTHR33053">
    <property type="entry name" value="PROTEIN, PUTATIVE-RELATED"/>
    <property type="match status" value="1"/>
</dbReference>
<evidence type="ECO:0000313" key="2">
    <source>
        <dbReference type="Proteomes" id="UP000830375"/>
    </source>
</evidence>
<accession>A0ABQ8L493</accession>